<name>A0ACC0UYD4_9HYPO</name>
<evidence type="ECO:0000313" key="1">
    <source>
        <dbReference type="EMBL" id="KAI9898233.1"/>
    </source>
</evidence>
<accession>A0ACC0UYD4</accession>
<protein>
    <submittedName>
        <fullName evidence="1">Uncharacterized protein</fullName>
    </submittedName>
</protein>
<sequence length="379" mass="40343">MKTIVVLGAGLAATPIIHNLMKEVVNKSSDYKLVLVAPNTHYHYPIAMPRVIVPGVMSADKVLVDLRPGFKDFSAEKFEFLEGKASDLDPSGNTVTVALNDGGSRTVEYTTLVVATGASTKDGMPWKTLANTEQTAEKIRQVQGEIEKAKVIVVAGGGVTGTEAAGELGCEYSAKGTKEVHFVYNEALPLYSDVIDGARKAAESELRKMKVKLHASTSVGKVERKGSGYEIELKAKDGSSTTLAADAYVPAFGLTPNAAFAPAGLLDERGYLKQSKTLQHPAHANIFVLGDVGNLEPSKAMIADAQTKHLVKNLPAHLLAGAAVPTYEPSPKSMYGITLGRNKATGQMGTFKLPSIMIWFVKGRTLFTEKVPALAMGQA</sequence>
<proteinExistence type="predicted"/>
<dbReference type="EMBL" id="CM047945">
    <property type="protein sequence ID" value="KAI9898233.1"/>
    <property type="molecule type" value="Genomic_DNA"/>
</dbReference>
<comment type="caution">
    <text evidence="1">The sequence shown here is derived from an EMBL/GenBank/DDBJ whole genome shotgun (WGS) entry which is preliminary data.</text>
</comment>
<dbReference type="Proteomes" id="UP001163324">
    <property type="component" value="Chromosome 6"/>
</dbReference>
<keyword evidence="2" id="KW-1185">Reference proteome</keyword>
<gene>
    <name evidence="1" type="ORF">N3K66_006593</name>
</gene>
<organism evidence="1 2">
    <name type="scientific">Trichothecium roseum</name>
    <dbReference type="NCBI Taxonomy" id="47278"/>
    <lineage>
        <taxon>Eukaryota</taxon>
        <taxon>Fungi</taxon>
        <taxon>Dikarya</taxon>
        <taxon>Ascomycota</taxon>
        <taxon>Pezizomycotina</taxon>
        <taxon>Sordariomycetes</taxon>
        <taxon>Hypocreomycetidae</taxon>
        <taxon>Hypocreales</taxon>
        <taxon>Hypocreales incertae sedis</taxon>
        <taxon>Trichothecium</taxon>
    </lineage>
</organism>
<reference evidence="1" key="1">
    <citation type="submission" date="2022-10" db="EMBL/GenBank/DDBJ databases">
        <title>Complete Genome of Trichothecium roseum strain YXFP-22015, a Plant Pathogen Isolated from Citrus.</title>
        <authorList>
            <person name="Wang Y."/>
            <person name="Zhu L."/>
        </authorList>
    </citation>
    <scope>NUCLEOTIDE SEQUENCE</scope>
    <source>
        <strain evidence="1">YXFP-22015</strain>
    </source>
</reference>
<evidence type="ECO:0000313" key="2">
    <source>
        <dbReference type="Proteomes" id="UP001163324"/>
    </source>
</evidence>